<organism evidence="2 3">
    <name type="scientific">Trichonephila clavipes</name>
    <name type="common">Golden silk orbweaver</name>
    <name type="synonym">Nephila clavipes</name>
    <dbReference type="NCBI Taxonomy" id="2585209"/>
    <lineage>
        <taxon>Eukaryota</taxon>
        <taxon>Metazoa</taxon>
        <taxon>Ecdysozoa</taxon>
        <taxon>Arthropoda</taxon>
        <taxon>Chelicerata</taxon>
        <taxon>Arachnida</taxon>
        <taxon>Araneae</taxon>
        <taxon>Araneomorphae</taxon>
        <taxon>Entelegynae</taxon>
        <taxon>Araneoidea</taxon>
        <taxon>Nephilidae</taxon>
        <taxon>Trichonephila</taxon>
    </lineage>
</organism>
<reference evidence="2" key="1">
    <citation type="submission" date="2020-08" db="EMBL/GenBank/DDBJ databases">
        <title>Multicomponent nature underlies the extraordinary mechanical properties of spider dragline silk.</title>
        <authorList>
            <person name="Kono N."/>
            <person name="Nakamura H."/>
            <person name="Mori M."/>
            <person name="Yoshida Y."/>
            <person name="Ohtoshi R."/>
            <person name="Malay A.D."/>
            <person name="Moran D.A.P."/>
            <person name="Tomita M."/>
            <person name="Numata K."/>
            <person name="Arakawa K."/>
        </authorList>
    </citation>
    <scope>NUCLEOTIDE SEQUENCE</scope>
</reference>
<comment type="caution">
    <text evidence="2">The sequence shown here is derived from an EMBL/GenBank/DDBJ whole genome shotgun (WGS) entry which is preliminary data.</text>
</comment>
<evidence type="ECO:0000313" key="3">
    <source>
        <dbReference type="Proteomes" id="UP000887159"/>
    </source>
</evidence>
<evidence type="ECO:0008006" key="4">
    <source>
        <dbReference type="Google" id="ProtNLM"/>
    </source>
</evidence>
<dbReference type="Proteomes" id="UP000887159">
    <property type="component" value="Unassembled WGS sequence"/>
</dbReference>
<name>A0A8X7BDR8_TRICX</name>
<dbReference type="EMBL" id="BMAU01021383">
    <property type="protein sequence ID" value="GFY28111.1"/>
    <property type="molecule type" value="Genomic_DNA"/>
</dbReference>
<feature type="signal peptide" evidence="1">
    <location>
        <begin position="1"/>
        <end position="26"/>
    </location>
</feature>
<feature type="chain" id="PRO_5036448690" description="Secreted protein" evidence="1">
    <location>
        <begin position="27"/>
        <end position="82"/>
    </location>
</feature>
<evidence type="ECO:0000313" key="2">
    <source>
        <dbReference type="EMBL" id="GFY28111.1"/>
    </source>
</evidence>
<gene>
    <name evidence="2" type="ORF">TNCV_4394451</name>
</gene>
<dbReference type="AlphaFoldDB" id="A0A8X7BDR8"/>
<sequence length="82" mass="9129">MHDDISRKRLLSLLVTLLLCLKEDFPCKLSTAVLQRLTFTPVVQSNASLSLRPAEKTGYYGAGNISCGRYKNGDLFFSVMSK</sequence>
<evidence type="ECO:0000256" key="1">
    <source>
        <dbReference type="SAM" id="SignalP"/>
    </source>
</evidence>
<protein>
    <recommendedName>
        <fullName evidence="4">Secreted protein</fullName>
    </recommendedName>
</protein>
<keyword evidence="1" id="KW-0732">Signal</keyword>
<proteinExistence type="predicted"/>
<keyword evidence="3" id="KW-1185">Reference proteome</keyword>
<accession>A0A8X7BDR8</accession>